<evidence type="ECO:0000256" key="1">
    <source>
        <dbReference type="SAM" id="MobiDB-lite"/>
    </source>
</evidence>
<name>A0AAE0E7X8_9ROSI</name>
<protein>
    <submittedName>
        <fullName evidence="2">Uncharacterized protein</fullName>
    </submittedName>
</protein>
<dbReference type="AlphaFoldDB" id="A0AAE0E7X8"/>
<dbReference type="Pfam" id="PF11523">
    <property type="entry name" value="DUF3223"/>
    <property type="match status" value="1"/>
</dbReference>
<feature type="compositionally biased region" description="Polar residues" evidence="1">
    <location>
        <begin position="7"/>
        <end position="16"/>
    </location>
</feature>
<organism evidence="2 3">
    <name type="scientific">Dipteronia sinensis</name>
    <dbReference type="NCBI Taxonomy" id="43782"/>
    <lineage>
        <taxon>Eukaryota</taxon>
        <taxon>Viridiplantae</taxon>
        <taxon>Streptophyta</taxon>
        <taxon>Embryophyta</taxon>
        <taxon>Tracheophyta</taxon>
        <taxon>Spermatophyta</taxon>
        <taxon>Magnoliopsida</taxon>
        <taxon>eudicotyledons</taxon>
        <taxon>Gunneridae</taxon>
        <taxon>Pentapetalae</taxon>
        <taxon>rosids</taxon>
        <taxon>malvids</taxon>
        <taxon>Sapindales</taxon>
        <taxon>Sapindaceae</taxon>
        <taxon>Hippocastanoideae</taxon>
        <taxon>Acereae</taxon>
        <taxon>Dipteronia</taxon>
    </lineage>
</organism>
<evidence type="ECO:0000313" key="2">
    <source>
        <dbReference type="EMBL" id="KAK3212768.1"/>
    </source>
</evidence>
<dbReference type="Gene3D" id="3.10.450.40">
    <property type="match status" value="1"/>
</dbReference>
<gene>
    <name evidence="2" type="ORF">Dsin_017474</name>
</gene>
<proteinExistence type="predicted"/>
<dbReference type="Proteomes" id="UP001281410">
    <property type="component" value="Unassembled WGS sequence"/>
</dbReference>
<dbReference type="InterPro" id="IPR044673">
    <property type="entry name" value="DCL-like"/>
</dbReference>
<feature type="region of interest" description="Disordered" evidence="1">
    <location>
        <begin position="1"/>
        <end position="25"/>
    </location>
</feature>
<evidence type="ECO:0000313" key="3">
    <source>
        <dbReference type="Proteomes" id="UP001281410"/>
    </source>
</evidence>
<dbReference type="GO" id="GO:0009658">
    <property type="term" value="P:chloroplast organization"/>
    <property type="evidence" value="ECO:0007669"/>
    <property type="project" value="TreeGrafter"/>
</dbReference>
<sequence>MAKPIISPTSRDLSGNSDKEESSSEEEAWIDWKDKILEETVPLVGFVRMLLHSGRYESGGRLDPKHETTILERLLPYHPEFEKKIGCGIDYITLYQELTSNFILYHSAVNVVRNMNYFSVKTQVAVSLFTVKVKPHMHRQDVAKETYIGVCNMVSLLARLKDVIAVHVFQLYWISKVSHIARRVWKDYYAKVRLNLKILKTKHVVGTLANKILTMRDNR</sequence>
<dbReference type="GO" id="GO:1901259">
    <property type="term" value="P:chloroplast rRNA processing"/>
    <property type="evidence" value="ECO:0007669"/>
    <property type="project" value="TreeGrafter"/>
</dbReference>
<dbReference type="GO" id="GO:0009507">
    <property type="term" value="C:chloroplast"/>
    <property type="evidence" value="ECO:0007669"/>
    <property type="project" value="TreeGrafter"/>
</dbReference>
<dbReference type="PANTHER" id="PTHR33415">
    <property type="entry name" value="PROTEIN EMBRYO DEFECTIVE 514"/>
    <property type="match status" value="1"/>
</dbReference>
<accession>A0AAE0E7X8</accession>
<dbReference type="EMBL" id="JANJYJ010000005">
    <property type="protein sequence ID" value="KAK3212768.1"/>
    <property type="molecule type" value="Genomic_DNA"/>
</dbReference>
<comment type="caution">
    <text evidence="2">The sequence shown here is derived from an EMBL/GenBank/DDBJ whole genome shotgun (WGS) entry which is preliminary data.</text>
</comment>
<keyword evidence="3" id="KW-1185">Reference proteome</keyword>
<reference evidence="2" key="1">
    <citation type="journal article" date="2023" name="Plant J.">
        <title>Genome sequences and population genomics provide insights into the demographic history, inbreeding, and mutation load of two 'living fossil' tree species of Dipteronia.</title>
        <authorList>
            <person name="Feng Y."/>
            <person name="Comes H.P."/>
            <person name="Chen J."/>
            <person name="Zhu S."/>
            <person name="Lu R."/>
            <person name="Zhang X."/>
            <person name="Li P."/>
            <person name="Qiu J."/>
            <person name="Olsen K.M."/>
            <person name="Qiu Y."/>
        </authorList>
    </citation>
    <scope>NUCLEOTIDE SEQUENCE</scope>
    <source>
        <strain evidence="2">NBL</strain>
    </source>
</reference>
<dbReference type="PANTHER" id="PTHR33415:SF15">
    <property type="entry name" value="PROTEIN DCL HOMOLOG, CHLOROPLASTIC"/>
    <property type="match status" value="1"/>
</dbReference>